<feature type="region of interest" description="Disordered" evidence="1">
    <location>
        <begin position="50"/>
        <end position="100"/>
    </location>
</feature>
<feature type="region of interest" description="Disordered" evidence="1">
    <location>
        <begin position="1"/>
        <end position="23"/>
    </location>
</feature>
<sequence length="429" mass="47370">MGKAKQCMRSLRFRLNPSKSNANDKIIDSKASISALPPLSTTVQGISTTTLQTQANSRDEAQTPLMPPSMSSPVSMCRETVAPGPKSAINSSREEADASKEYGDVQRISLDARTTLGVNIAIFNFAKKLPLEQLSMIGRGSVLSVSEDTTILGEGGRGRRDYKARLHATSSTLSLTRKRSDSSWSFACRSARRIEREERGAGVYQDTEPELPSASRTLSLANVTKTGPSWSFTCRSARPIERNKARLGESSDASSFGSLAGWGMKHGNSRCGEKDDSDQKESIHSLASTIIVYDVDHPQRNILYRPVRLSDEEFDALPDWSDVEDDPEYNDVEKKCFRWSTTASSCSSKASMEQPQLMFPVVYVPSNYSGISTTGVHNSDTATKKSRERKQNETEETGCATKKRRISVVRKRRRLTQLGLGRYSYGCFA</sequence>
<evidence type="ECO:0000313" key="3">
    <source>
        <dbReference type="Proteomes" id="UP000800038"/>
    </source>
</evidence>
<reference evidence="2" key="1">
    <citation type="journal article" date="2020" name="Stud. Mycol.">
        <title>101 Dothideomycetes genomes: a test case for predicting lifestyles and emergence of pathogens.</title>
        <authorList>
            <person name="Haridas S."/>
            <person name="Albert R."/>
            <person name="Binder M."/>
            <person name="Bloem J."/>
            <person name="Labutti K."/>
            <person name="Salamov A."/>
            <person name="Andreopoulos B."/>
            <person name="Baker S."/>
            <person name="Barry K."/>
            <person name="Bills G."/>
            <person name="Bluhm B."/>
            <person name="Cannon C."/>
            <person name="Castanera R."/>
            <person name="Culley D."/>
            <person name="Daum C."/>
            <person name="Ezra D."/>
            <person name="Gonzalez J."/>
            <person name="Henrissat B."/>
            <person name="Kuo A."/>
            <person name="Liang C."/>
            <person name="Lipzen A."/>
            <person name="Lutzoni F."/>
            <person name="Magnuson J."/>
            <person name="Mondo S."/>
            <person name="Nolan M."/>
            <person name="Ohm R."/>
            <person name="Pangilinan J."/>
            <person name="Park H.-J."/>
            <person name="Ramirez L."/>
            <person name="Alfaro M."/>
            <person name="Sun H."/>
            <person name="Tritt A."/>
            <person name="Yoshinaga Y."/>
            <person name="Zwiers L.-H."/>
            <person name="Turgeon B."/>
            <person name="Goodwin S."/>
            <person name="Spatafora J."/>
            <person name="Crous P."/>
            <person name="Grigoriev I."/>
        </authorList>
    </citation>
    <scope>NUCLEOTIDE SEQUENCE</scope>
    <source>
        <strain evidence="2">CBS 161.51</strain>
    </source>
</reference>
<evidence type="ECO:0000256" key="1">
    <source>
        <dbReference type="SAM" id="MobiDB-lite"/>
    </source>
</evidence>
<dbReference type="Proteomes" id="UP000800038">
    <property type="component" value="Unassembled WGS sequence"/>
</dbReference>
<organism evidence="2 3">
    <name type="scientific">Clathrospora elynae</name>
    <dbReference type="NCBI Taxonomy" id="706981"/>
    <lineage>
        <taxon>Eukaryota</taxon>
        <taxon>Fungi</taxon>
        <taxon>Dikarya</taxon>
        <taxon>Ascomycota</taxon>
        <taxon>Pezizomycotina</taxon>
        <taxon>Dothideomycetes</taxon>
        <taxon>Pleosporomycetidae</taxon>
        <taxon>Pleosporales</taxon>
        <taxon>Diademaceae</taxon>
        <taxon>Clathrospora</taxon>
    </lineage>
</organism>
<feature type="region of interest" description="Disordered" evidence="1">
    <location>
        <begin position="373"/>
        <end position="399"/>
    </location>
</feature>
<name>A0A6A5SI93_9PLEO</name>
<evidence type="ECO:0000313" key="2">
    <source>
        <dbReference type="EMBL" id="KAF1939404.1"/>
    </source>
</evidence>
<protein>
    <submittedName>
        <fullName evidence="2">Uncharacterized protein</fullName>
    </submittedName>
</protein>
<keyword evidence="3" id="KW-1185">Reference proteome</keyword>
<proteinExistence type="predicted"/>
<dbReference type="EMBL" id="ML976082">
    <property type="protein sequence ID" value="KAF1939404.1"/>
    <property type="molecule type" value="Genomic_DNA"/>
</dbReference>
<feature type="compositionally biased region" description="Basic and acidic residues" evidence="1">
    <location>
        <begin position="382"/>
        <end position="393"/>
    </location>
</feature>
<dbReference type="OrthoDB" id="3687942at2759"/>
<dbReference type="AlphaFoldDB" id="A0A6A5SI93"/>
<gene>
    <name evidence="2" type="ORF">EJ02DRAFT_257943</name>
</gene>
<accession>A0A6A5SI93</accession>